<keyword evidence="3 11" id="KW-0812">Transmembrane</keyword>
<evidence type="ECO:0000256" key="11">
    <source>
        <dbReference type="SAM" id="Phobius"/>
    </source>
</evidence>
<gene>
    <name evidence="14" type="primary">LOC112248154</name>
</gene>
<evidence type="ECO:0000256" key="10">
    <source>
        <dbReference type="ARBA" id="ARBA00038221"/>
    </source>
</evidence>
<evidence type="ECO:0000313" key="14">
    <source>
        <dbReference type="Ensembl" id="ENSOTSP00005150001.1"/>
    </source>
</evidence>
<keyword evidence="9" id="KW-0393">Immunoglobulin domain</keyword>
<dbReference type="Pfam" id="PF22705">
    <property type="entry name" value="C2-set_3"/>
    <property type="match status" value="1"/>
</dbReference>
<dbReference type="SMART" id="SM00449">
    <property type="entry name" value="SPRY"/>
    <property type="match status" value="1"/>
</dbReference>
<dbReference type="FunFam" id="2.60.40.10:FF:000142">
    <property type="entry name" value="V-set domain-containing T-cell activation inhibitor 1"/>
    <property type="match status" value="1"/>
</dbReference>
<feature type="domain" description="Ig-like" evidence="13">
    <location>
        <begin position="50"/>
        <end position="166"/>
    </location>
</feature>
<name>A0AAZ3SA97_ONCTS</name>
<dbReference type="GeneTree" id="ENSGT01050000244843"/>
<feature type="transmembrane region" description="Helical" evidence="11">
    <location>
        <begin position="279"/>
        <end position="302"/>
    </location>
</feature>
<evidence type="ECO:0000256" key="1">
    <source>
        <dbReference type="ARBA" id="ARBA00004479"/>
    </source>
</evidence>
<dbReference type="InterPro" id="IPR001870">
    <property type="entry name" value="B30.2/SPRY"/>
</dbReference>
<dbReference type="CDD" id="cd13733">
    <property type="entry name" value="SPRY_PRY_C-I_1"/>
    <property type="match status" value="1"/>
</dbReference>
<dbReference type="FunFam" id="2.60.120.920:FF:000004">
    <property type="entry name" value="Butyrophilin subfamily 1 member A1"/>
    <property type="match status" value="1"/>
</dbReference>
<dbReference type="FunFam" id="2.60.40.10:FF:000088">
    <property type="entry name" value="Butyrophilin subfamily 1 member A1"/>
    <property type="match status" value="1"/>
</dbReference>
<dbReference type="Pfam" id="PF07686">
    <property type="entry name" value="V-set"/>
    <property type="match status" value="1"/>
</dbReference>
<organism evidence="14 15">
    <name type="scientific">Oncorhynchus tshawytscha</name>
    <name type="common">Chinook salmon</name>
    <name type="synonym">Salmo tshawytscha</name>
    <dbReference type="NCBI Taxonomy" id="74940"/>
    <lineage>
        <taxon>Eukaryota</taxon>
        <taxon>Metazoa</taxon>
        <taxon>Chordata</taxon>
        <taxon>Craniata</taxon>
        <taxon>Vertebrata</taxon>
        <taxon>Euteleostomi</taxon>
        <taxon>Actinopterygii</taxon>
        <taxon>Neopterygii</taxon>
        <taxon>Teleostei</taxon>
        <taxon>Protacanthopterygii</taxon>
        <taxon>Salmoniformes</taxon>
        <taxon>Salmonidae</taxon>
        <taxon>Salmoninae</taxon>
        <taxon>Oncorhynchus</taxon>
    </lineage>
</organism>
<dbReference type="GO" id="GO:0042110">
    <property type="term" value="P:T cell activation"/>
    <property type="evidence" value="ECO:0007669"/>
    <property type="project" value="UniProtKB-ARBA"/>
</dbReference>
<dbReference type="InterPro" id="IPR003877">
    <property type="entry name" value="SPRY_dom"/>
</dbReference>
<dbReference type="PANTHER" id="PTHR24100:SF151">
    <property type="entry name" value="ICOS LIGAND"/>
    <property type="match status" value="1"/>
</dbReference>
<evidence type="ECO:0000256" key="3">
    <source>
        <dbReference type="ARBA" id="ARBA00022692"/>
    </source>
</evidence>
<dbReference type="InterPro" id="IPR053896">
    <property type="entry name" value="BTN3A2-like_Ig-C"/>
</dbReference>
<evidence type="ECO:0000256" key="4">
    <source>
        <dbReference type="ARBA" id="ARBA00022729"/>
    </source>
</evidence>
<reference evidence="15" key="1">
    <citation type="journal article" date="2018" name="PLoS ONE">
        <title>Chinook salmon (Oncorhynchus tshawytscha) genome and transcriptome.</title>
        <authorList>
            <person name="Christensen K.A."/>
            <person name="Leong J.S."/>
            <person name="Sakhrani D."/>
            <person name="Biagi C.A."/>
            <person name="Minkley D.R."/>
            <person name="Withler R.E."/>
            <person name="Rondeau E.B."/>
            <person name="Koop B.F."/>
            <person name="Devlin R.H."/>
        </authorList>
    </citation>
    <scope>NUCLEOTIDE SEQUENCE [LARGE SCALE GENOMIC DNA]</scope>
</reference>
<evidence type="ECO:0000313" key="15">
    <source>
        <dbReference type="Proteomes" id="UP000694402"/>
    </source>
</evidence>
<dbReference type="InterPro" id="IPR013320">
    <property type="entry name" value="ConA-like_dom_sf"/>
</dbReference>
<dbReference type="SMART" id="SM00406">
    <property type="entry name" value="IGv"/>
    <property type="match status" value="1"/>
</dbReference>
<dbReference type="SMART" id="SM00409">
    <property type="entry name" value="IG"/>
    <property type="match status" value="1"/>
</dbReference>
<evidence type="ECO:0000256" key="5">
    <source>
        <dbReference type="ARBA" id="ARBA00022989"/>
    </source>
</evidence>
<keyword evidence="8" id="KW-0325">Glycoprotein</keyword>
<dbReference type="GO" id="GO:0001817">
    <property type="term" value="P:regulation of cytokine production"/>
    <property type="evidence" value="ECO:0007669"/>
    <property type="project" value="TreeGrafter"/>
</dbReference>
<keyword evidence="5 11" id="KW-1133">Transmembrane helix</keyword>
<comment type="similarity">
    <text evidence="10">Belongs to the SKINT family.</text>
</comment>
<evidence type="ECO:0000256" key="8">
    <source>
        <dbReference type="ARBA" id="ARBA00023180"/>
    </source>
</evidence>
<comment type="similarity">
    <text evidence="2">Belongs to the immunoglobulin superfamily. BTN/MOG family.</text>
</comment>
<dbReference type="GO" id="GO:1903037">
    <property type="term" value="P:regulation of leukocyte cell-cell adhesion"/>
    <property type="evidence" value="ECO:0007669"/>
    <property type="project" value="UniProtKB-ARBA"/>
</dbReference>
<keyword evidence="4" id="KW-0732">Signal</keyword>
<dbReference type="SUPFAM" id="SSF48726">
    <property type="entry name" value="Immunoglobulin"/>
    <property type="match status" value="2"/>
</dbReference>
<feature type="domain" description="Ig-like" evidence="13">
    <location>
        <begin position="176"/>
        <end position="257"/>
    </location>
</feature>
<dbReference type="InterPro" id="IPR006574">
    <property type="entry name" value="PRY"/>
</dbReference>
<proteinExistence type="inferred from homology"/>
<feature type="domain" description="B30.2/SPRY" evidence="12">
    <location>
        <begin position="338"/>
        <end position="531"/>
    </location>
</feature>
<dbReference type="InterPro" id="IPR013783">
    <property type="entry name" value="Ig-like_fold"/>
</dbReference>
<dbReference type="PROSITE" id="PS50835">
    <property type="entry name" value="IG_LIKE"/>
    <property type="match status" value="2"/>
</dbReference>
<dbReference type="InterPro" id="IPR050504">
    <property type="entry name" value="IgSF_BTN/MOG"/>
</dbReference>
<keyword evidence="7" id="KW-1015">Disulfide bond</keyword>
<keyword evidence="6 11" id="KW-0472">Membrane</keyword>
<dbReference type="InterPro" id="IPR003599">
    <property type="entry name" value="Ig_sub"/>
</dbReference>
<dbReference type="InterPro" id="IPR007110">
    <property type="entry name" value="Ig-like_dom"/>
</dbReference>
<evidence type="ECO:0000259" key="12">
    <source>
        <dbReference type="PROSITE" id="PS50188"/>
    </source>
</evidence>
<dbReference type="GO" id="GO:0050852">
    <property type="term" value="P:T cell receptor signaling pathway"/>
    <property type="evidence" value="ECO:0007669"/>
    <property type="project" value="TreeGrafter"/>
</dbReference>
<reference evidence="14" key="3">
    <citation type="submission" date="2025-09" db="UniProtKB">
        <authorList>
            <consortium name="Ensembl"/>
        </authorList>
    </citation>
    <scope>IDENTIFICATION</scope>
</reference>
<dbReference type="Pfam" id="PF13765">
    <property type="entry name" value="PRY"/>
    <property type="match status" value="1"/>
</dbReference>
<evidence type="ECO:0000256" key="9">
    <source>
        <dbReference type="ARBA" id="ARBA00023319"/>
    </source>
</evidence>
<sequence length="533" mass="61265">MNLISFPTGQRALSQTLLNCDLHESNQMMWTWTDCLCVNLLLLLQRAGSEKFEVLGPTRAIVAVAGDDIILPCYIKPNISVEDMRVDWFRVNLPDTQSNIRVHLYQDGRDKYHDQILSYRGRTSLFKEELKKGNTSLKLTRVQGTDDGRYKCLVESKTHYDDSTIQVYVRAIGSKPEVSIEGQKEGGMALLCVTKGWFPEPELEWLDSEGVTLSAGPSETDRDYEGFYVVKLKTIIKETDINRFTCRLRQRQQHEVIKMETEFHIPSELILVHTETWKVALAVIVSLVIVLVAISAFSVWWWKKQVKDELRLELKKNLITRRLKILADQLEILADQLDLVNMNGCPELETIRKHAVDVTLDPDTAHPRLILSEDRKQVRYGDIKQNLPDNPKRFDIVPYVLGKEGFSSGRFYYEVQVKGKNGWTLGVARESINRKKYIYLKPENGCWTVWLRHEEYKAFTDPSVVLSLREKPQKVGVFVDYEKGQVSFYNVEARSHIYSFTGYTFTEKLYPFFYSGATGNSAPQVITPVGVTD</sequence>
<dbReference type="Gene3D" id="2.60.40.10">
    <property type="entry name" value="Immunoglobulins"/>
    <property type="match status" value="2"/>
</dbReference>
<dbReference type="Pfam" id="PF00622">
    <property type="entry name" value="SPRY"/>
    <property type="match status" value="1"/>
</dbReference>
<dbReference type="SUPFAM" id="SSF49899">
    <property type="entry name" value="Concanavalin A-like lectins/glucanases"/>
    <property type="match status" value="1"/>
</dbReference>
<dbReference type="Ensembl" id="ENSOTST00005195757.1">
    <property type="protein sequence ID" value="ENSOTSP00005150001.1"/>
    <property type="gene ID" value="ENSOTSG00005058320.1"/>
</dbReference>
<dbReference type="InterPro" id="IPR013106">
    <property type="entry name" value="Ig_V-set"/>
</dbReference>
<dbReference type="InterPro" id="IPR036179">
    <property type="entry name" value="Ig-like_dom_sf"/>
</dbReference>
<keyword evidence="15" id="KW-1185">Reference proteome</keyword>
<evidence type="ECO:0000256" key="2">
    <source>
        <dbReference type="ARBA" id="ARBA00007591"/>
    </source>
</evidence>
<reference evidence="14" key="2">
    <citation type="submission" date="2025-08" db="UniProtKB">
        <authorList>
            <consortium name="Ensembl"/>
        </authorList>
    </citation>
    <scope>IDENTIFICATION</scope>
</reference>
<dbReference type="InterPro" id="IPR003879">
    <property type="entry name" value="Butyrophylin_SPRY"/>
</dbReference>
<dbReference type="PANTHER" id="PTHR24100">
    <property type="entry name" value="BUTYROPHILIN"/>
    <property type="match status" value="1"/>
</dbReference>
<dbReference type="Gene3D" id="2.60.120.920">
    <property type="match status" value="1"/>
</dbReference>
<dbReference type="GO" id="GO:0050863">
    <property type="term" value="P:regulation of T cell activation"/>
    <property type="evidence" value="ECO:0007669"/>
    <property type="project" value="UniProtKB-ARBA"/>
</dbReference>
<evidence type="ECO:0000256" key="7">
    <source>
        <dbReference type="ARBA" id="ARBA00023157"/>
    </source>
</evidence>
<dbReference type="GO" id="GO:0009897">
    <property type="term" value="C:external side of plasma membrane"/>
    <property type="evidence" value="ECO:0007669"/>
    <property type="project" value="TreeGrafter"/>
</dbReference>
<dbReference type="PROSITE" id="PS50188">
    <property type="entry name" value="B302_SPRY"/>
    <property type="match status" value="1"/>
</dbReference>
<evidence type="ECO:0000259" key="13">
    <source>
        <dbReference type="PROSITE" id="PS50835"/>
    </source>
</evidence>
<dbReference type="SMART" id="SM00589">
    <property type="entry name" value="PRY"/>
    <property type="match status" value="1"/>
</dbReference>
<dbReference type="AlphaFoldDB" id="A0AAZ3SA97"/>
<dbReference type="GO" id="GO:0005102">
    <property type="term" value="F:signaling receptor binding"/>
    <property type="evidence" value="ECO:0007669"/>
    <property type="project" value="TreeGrafter"/>
</dbReference>
<evidence type="ECO:0008006" key="16">
    <source>
        <dbReference type="Google" id="ProtNLM"/>
    </source>
</evidence>
<protein>
    <recommendedName>
        <fullName evidence="16">Butyrophilin subfamily 1 member A1-like</fullName>
    </recommendedName>
</protein>
<dbReference type="PRINTS" id="PR01407">
    <property type="entry name" value="BUTYPHLNCDUF"/>
</dbReference>
<comment type="subcellular location">
    <subcellularLocation>
        <location evidence="1">Membrane</location>
        <topology evidence="1">Single-pass type I membrane protein</topology>
    </subcellularLocation>
</comment>
<accession>A0AAZ3SA97</accession>
<dbReference type="InterPro" id="IPR043136">
    <property type="entry name" value="B30.2/SPRY_sf"/>
</dbReference>
<dbReference type="Proteomes" id="UP000694402">
    <property type="component" value="Unassembled WGS sequence"/>
</dbReference>
<evidence type="ECO:0000256" key="6">
    <source>
        <dbReference type="ARBA" id="ARBA00023136"/>
    </source>
</evidence>